<evidence type="ECO:0000313" key="1">
    <source>
        <dbReference type="EMBL" id="CEK86881.1"/>
    </source>
</evidence>
<name>A0A0B7B3L0_9EUPU</name>
<gene>
    <name evidence="1" type="primary">ORF156111</name>
</gene>
<protein>
    <submittedName>
        <fullName evidence="1">Uncharacterized protein</fullName>
    </submittedName>
</protein>
<organism evidence="1">
    <name type="scientific">Arion vulgaris</name>
    <dbReference type="NCBI Taxonomy" id="1028688"/>
    <lineage>
        <taxon>Eukaryota</taxon>
        <taxon>Metazoa</taxon>
        <taxon>Spiralia</taxon>
        <taxon>Lophotrochozoa</taxon>
        <taxon>Mollusca</taxon>
        <taxon>Gastropoda</taxon>
        <taxon>Heterobranchia</taxon>
        <taxon>Euthyneura</taxon>
        <taxon>Panpulmonata</taxon>
        <taxon>Eupulmonata</taxon>
        <taxon>Stylommatophora</taxon>
        <taxon>Helicina</taxon>
        <taxon>Arionoidea</taxon>
        <taxon>Arionidae</taxon>
        <taxon>Arion</taxon>
    </lineage>
</organism>
<proteinExistence type="predicted"/>
<accession>A0A0B7B3L0</accession>
<sequence length="60" mass="6844">MVKISKVKFYGEGMSSMHRLSQYDSFSLHRNGTLPSESIAGTSRVLQELRSSCNNHRDLR</sequence>
<dbReference type="AlphaFoldDB" id="A0A0B7B3L0"/>
<dbReference type="EMBL" id="HACG01040016">
    <property type="protein sequence ID" value="CEK86881.1"/>
    <property type="molecule type" value="Transcribed_RNA"/>
</dbReference>
<reference evidence="1" key="1">
    <citation type="submission" date="2014-12" db="EMBL/GenBank/DDBJ databases">
        <title>Insight into the proteome of Arion vulgaris.</title>
        <authorList>
            <person name="Aradska J."/>
            <person name="Bulat T."/>
            <person name="Smidak R."/>
            <person name="Sarate P."/>
            <person name="Gangsoo J."/>
            <person name="Sialana F."/>
            <person name="Bilban M."/>
            <person name="Lubec G."/>
        </authorList>
    </citation>
    <scope>NUCLEOTIDE SEQUENCE</scope>
    <source>
        <tissue evidence="1">Skin</tissue>
    </source>
</reference>